<comment type="catalytic activity">
    <reaction evidence="7">
        <text>a peptidoglycan chain = a peptidoglycan chain with N-acetyl-1,6-anhydromuramyl-[peptide] at the reducing end + a peptidoglycan chain with N-acetylglucosamine at the non-reducing end.</text>
        <dbReference type="EC" id="4.2.2.29"/>
    </reaction>
</comment>
<dbReference type="GO" id="GO:0009252">
    <property type="term" value="P:peptidoglycan biosynthetic process"/>
    <property type="evidence" value="ECO:0007669"/>
    <property type="project" value="UniProtKB-UniRule"/>
</dbReference>
<comment type="similarity">
    <text evidence="7">Belongs to the transglycosylase MltG family.</text>
</comment>
<keyword evidence="3 7" id="KW-1133">Transmembrane helix</keyword>
<dbReference type="GO" id="GO:0071555">
    <property type="term" value="P:cell wall organization"/>
    <property type="evidence" value="ECO:0007669"/>
    <property type="project" value="UniProtKB-KW"/>
</dbReference>
<comment type="caution">
    <text evidence="8">The sequence shown here is derived from an EMBL/GenBank/DDBJ whole genome shotgun (WGS) entry which is preliminary data.</text>
</comment>
<gene>
    <name evidence="7" type="primary">mltG</name>
    <name evidence="8" type="ORF">A2988_03885</name>
</gene>
<evidence type="ECO:0000256" key="2">
    <source>
        <dbReference type="ARBA" id="ARBA00022692"/>
    </source>
</evidence>
<reference evidence="8 9" key="1">
    <citation type="journal article" date="2016" name="Nat. Commun.">
        <title>Thousands of microbial genomes shed light on interconnected biogeochemical processes in an aquifer system.</title>
        <authorList>
            <person name="Anantharaman K."/>
            <person name="Brown C.T."/>
            <person name="Hug L.A."/>
            <person name="Sharon I."/>
            <person name="Castelle C.J."/>
            <person name="Probst A.J."/>
            <person name="Thomas B.C."/>
            <person name="Singh A."/>
            <person name="Wilkins M.J."/>
            <person name="Karaoz U."/>
            <person name="Brodie E.L."/>
            <person name="Williams K.H."/>
            <person name="Hubbard S.S."/>
            <person name="Banfield J.F."/>
        </authorList>
    </citation>
    <scope>NUCLEOTIDE SEQUENCE [LARGE SCALE GENOMIC DNA]</scope>
</reference>
<dbReference type="GO" id="GO:0008932">
    <property type="term" value="F:lytic endotransglycosylase activity"/>
    <property type="evidence" value="ECO:0007669"/>
    <property type="project" value="UniProtKB-UniRule"/>
</dbReference>
<sequence>MNALSARRSQKETKKFPQKQSSVAEAFVKRGDMTSPLFLYLSFHNGFVRVVAMETDIQPASQAAPSGRARKLLFIGSAVFGVVILGFVVVCAYLTQQIDARHAKGPHVMFVVEKGERAQSIAKQLEARGLVLHAYLFSFHVWREDLSSSLQAGTYALDSGMSVREIAAAMARGEVWRDEVAVTIPEGFTLAEIQFRFSEVAPISMTKKAEDFKTAYDFLADAPGGASLEGYLFPDTYRFERGSISADAVAQKMLDNFGKKLIADMRQEIRAQGKTVFEIVTMASIIEKEVITDADMKLASGLLWKRLSAGIPLQVDASVAYAVGHKGLTYDDLKVDSPYNTYRYKGLPKGPIANPGLRAINAALHPTASEYWFYLSKPDGQTVFSRTLQEHNRAKAKYL</sequence>
<feature type="transmembrane region" description="Helical" evidence="7">
    <location>
        <begin position="72"/>
        <end position="95"/>
    </location>
</feature>
<evidence type="ECO:0000313" key="9">
    <source>
        <dbReference type="Proteomes" id="UP000176650"/>
    </source>
</evidence>
<protein>
    <recommendedName>
        <fullName evidence="7">Endolytic murein transglycosylase</fullName>
        <ecNumber evidence="7">4.2.2.29</ecNumber>
    </recommendedName>
    <alternativeName>
        <fullName evidence="7">Peptidoglycan lytic transglycosylase</fullName>
    </alternativeName>
    <alternativeName>
        <fullName evidence="7">Peptidoglycan polymerization terminase</fullName>
    </alternativeName>
</protein>
<comment type="function">
    <text evidence="7">Functions as a peptidoglycan terminase that cleaves nascent peptidoglycan strands endolytically to terminate their elongation.</text>
</comment>
<dbReference type="EC" id="4.2.2.29" evidence="7"/>
<dbReference type="Pfam" id="PF02618">
    <property type="entry name" value="YceG"/>
    <property type="match status" value="1"/>
</dbReference>
<dbReference type="GO" id="GO:0005886">
    <property type="term" value="C:plasma membrane"/>
    <property type="evidence" value="ECO:0007669"/>
    <property type="project" value="UniProtKB-SubCell"/>
</dbReference>
<evidence type="ECO:0000256" key="7">
    <source>
        <dbReference type="HAMAP-Rule" id="MF_02065"/>
    </source>
</evidence>
<dbReference type="EMBL" id="MEYS01000001">
    <property type="protein sequence ID" value="OGD34615.1"/>
    <property type="molecule type" value="Genomic_DNA"/>
</dbReference>
<evidence type="ECO:0000256" key="4">
    <source>
        <dbReference type="ARBA" id="ARBA00023136"/>
    </source>
</evidence>
<dbReference type="Gene3D" id="3.30.1490.480">
    <property type="entry name" value="Endolytic murein transglycosylase"/>
    <property type="match status" value="1"/>
</dbReference>
<dbReference type="HAMAP" id="MF_02065">
    <property type="entry name" value="MltG"/>
    <property type="match status" value="1"/>
</dbReference>
<dbReference type="InterPro" id="IPR003770">
    <property type="entry name" value="MLTG-like"/>
</dbReference>
<dbReference type="Gene3D" id="3.30.160.60">
    <property type="entry name" value="Classic Zinc Finger"/>
    <property type="match status" value="1"/>
</dbReference>
<comment type="subcellular location">
    <subcellularLocation>
        <location evidence="7">Cell membrane</location>
        <topology evidence="7">Single-pass membrane protein</topology>
    </subcellularLocation>
</comment>
<dbReference type="NCBIfam" id="TIGR00247">
    <property type="entry name" value="endolytic transglycosylase MltG"/>
    <property type="match status" value="1"/>
</dbReference>
<evidence type="ECO:0000256" key="1">
    <source>
        <dbReference type="ARBA" id="ARBA00022475"/>
    </source>
</evidence>
<accession>A0A1F5BVH4</accession>
<name>A0A1F5BVH4_9BACT</name>
<feature type="site" description="Important for catalytic activity" evidence="7">
    <location>
        <position position="289"/>
    </location>
</feature>
<evidence type="ECO:0000256" key="5">
    <source>
        <dbReference type="ARBA" id="ARBA00023239"/>
    </source>
</evidence>
<dbReference type="PANTHER" id="PTHR30518:SF2">
    <property type="entry name" value="ENDOLYTIC MUREIN TRANSGLYCOSYLASE"/>
    <property type="match status" value="1"/>
</dbReference>
<evidence type="ECO:0000313" key="8">
    <source>
        <dbReference type="EMBL" id="OGD34615.1"/>
    </source>
</evidence>
<evidence type="ECO:0000256" key="3">
    <source>
        <dbReference type="ARBA" id="ARBA00022989"/>
    </source>
</evidence>
<proteinExistence type="inferred from homology"/>
<evidence type="ECO:0000256" key="6">
    <source>
        <dbReference type="ARBA" id="ARBA00023316"/>
    </source>
</evidence>
<keyword evidence="6 7" id="KW-0961">Cell wall biogenesis/degradation</keyword>
<dbReference type="STRING" id="1797298.A2988_03885"/>
<keyword evidence="4 7" id="KW-0472">Membrane</keyword>
<keyword evidence="5 7" id="KW-0456">Lyase</keyword>
<dbReference type="PANTHER" id="PTHR30518">
    <property type="entry name" value="ENDOLYTIC MUREIN TRANSGLYCOSYLASE"/>
    <property type="match status" value="1"/>
</dbReference>
<dbReference type="AlphaFoldDB" id="A0A1F5BVH4"/>
<keyword evidence="2 7" id="KW-0812">Transmembrane</keyword>
<organism evidence="8 9">
    <name type="scientific">Candidatus Azambacteria bacterium RIFCSPLOWO2_01_FULL_46_25</name>
    <dbReference type="NCBI Taxonomy" id="1797298"/>
    <lineage>
        <taxon>Bacteria</taxon>
        <taxon>Candidatus Azamiibacteriota</taxon>
    </lineage>
</organism>
<dbReference type="Proteomes" id="UP000176650">
    <property type="component" value="Unassembled WGS sequence"/>
</dbReference>
<dbReference type="CDD" id="cd08010">
    <property type="entry name" value="MltG_like"/>
    <property type="match status" value="1"/>
</dbReference>
<keyword evidence="1 7" id="KW-1003">Cell membrane</keyword>